<keyword evidence="3" id="KW-1185">Reference proteome</keyword>
<dbReference type="PIRSF" id="PIRSF033239">
    <property type="entry name" value="ExoD"/>
    <property type="match status" value="1"/>
</dbReference>
<feature type="transmembrane region" description="Helical" evidence="1">
    <location>
        <begin position="65"/>
        <end position="85"/>
    </location>
</feature>
<reference evidence="2 3" key="1">
    <citation type="submission" date="2013-09" db="EMBL/GenBank/DDBJ databases">
        <title>Genome sequencing of Phaeobacter antarcticus sp. nov. SM1211.</title>
        <authorList>
            <person name="Zhang X.-Y."/>
            <person name="Liu C."/>
            <person name="Chen X.-L."/>
            <person name="Xie B.-B."/>
            <person name="Qin Q.-L."/>
            <person name="Rong J.-C."/>
            <person name="Zhang Y.-Z."/>
        </authorList>
    </citation>
    <scope>NUCLEOTIDE SEQUENCE [LARGE SCALE GENOMIC DNA]</scope>
    <source>
        <strain evidence="2 3">SM1211</strain>
    </source>
</reference>
<dbReference type="RefSeq" id="WP_099909886.1">
    <property type="nucleotide sequence ID" value="NZ_AWWI01000042.1"/>
</dbReference>
<accession>A0A2G8RIB5</accession>
<dbReference type="PANTHER" id="PTHR41795">
    <property type="entry name" value="EXOPOLYSACCHARIDE SYNTHESIS PROTEIN"/>
    <property type="match status" value="1"/>
</dbReference>
<evidence type="ECO:0000256" key="1">
    <source>
        <dbReference type="SAM" id="Phobius"/>
    </source>
</evidence>
<dbReference type="InterPro" id="IPR010331">
    <property type="entry name" value="ExoD"/>
</dbReference>
<dbReference type="OrthoDB" id="8550083at2"/>
<feature type="transmembrane region" description="Helical" evidence="1">
    <location>
        <begin position="176"/>
        <end position="199"/>
    </location>
</feature>
<dbReference type="Proteomes" id="UP000231259">
    <property type="component" value="Unassembled WGS sequence"/>
</dbReference>
<keyword evidence="1" id="KW-0472">Membrane</keyword>
<protein>
    <submittedName>
        <fullName evidence="2">Exopolysaccharide synthesis ExoD</fullName>
    </submittedName>
</protein>
<keyword evidence="1" id="KW-1133">Transmembrane helix</keyword>
<dbReference type="EMBL" id="AWWI01000042">
    <property type="protein sequence ID" value="PIL21336.1"/>
    <property type="molecule type" value="Genomic_DNA"/>
</dbReference>
<dbReference type="Pfam" id="PF06055">
    <property type="entry name" value="ExoD"/>
    <property type="match status" value="1"/>
</dbReference>
<dbReference type="PANTHER" id="PTHR41795:SF1">
    <property type="entry name" value="EXOPOLYSACCHARIDE SYNTHESIS PROTEIN"/>
    <property type="match status" value="1"/>
</dbReference>
<sequence>MKAQDRPQKRPSLSLPILRTSRDQHRAGTLTLGNLLSAIGETSFGWAIVLFSLITLLPLPPGSTLLTALPLLVTTVQMSLGYPHVRLPGPLARLRLDQGKIRVAILRLRPVTRRLERILKPRYAALFTRRNERLIGVLLFIIAFALFLPVPLSGWFPAISLFTIGVGIVERDGLVTAAGMVMGAASVVLTATILLWLAAGADALIH</sequence>
<gene>
    <name evidence="2" type="ORF">P775_04930</name>
</gene>
<comment type="caution">
    <text evidence="2">The sequence shown here is derived from an EMBL/GenBank/DDBJ whole genome shotgun (WGS) entry which is preliminary data.</text>
</comment>
<evidence type="ECO:0000313" key="3">
    <source>
        <dbReference type="Proteomes" id="UP000231259"/>
    </source>
</evidence>
<feature type="transmembrane region" description="Helical" evidence="1">
    <location>
        <begin position="35"/>
        <end position="59"/>
    </location>
</feature>
<name>A0A2G8RIB5_9RHOB</name>
<organism evidence="2 3">
    <name type="scientific">Puniceibacterium antarcticum</name>
    <dbReference type="NCBI Taxonomy" id="1206336"/>
    <lineage>
        <taxon>Bacteria</taxon>
        <taxon>Pseudomonadati</taxon>
        <taxon>Pseudomonadota</taxon>
        <taxon>Alphaproteobacteria</taxon>
        <taxon>Rhodobacterales</taxon>
        <taxon>Paracoccaceae</taxon>
        <taxon>Puniceibacterium</taxon>
    </lineage>
</organism>
<keyword evidence="1" id="KW-0812">Transmembrane</keyword>
<feature type="transmembrane region" description="Helical" evidence="1">
    <location>
        <begin position="134"/>
        <end position="156"/>
    </location>
</feature>
<evidence type="ECO:0000313" key="2">
    <source>
        <dbReference type="EMBL" id="PIL21336.1"/>
    </source>
</evidence>
<dbReference type="AlphaFoldDB" id="A0A2G8RIB5"/>
<proteinExistence type="predicted"/>